<accession>A0A098BPN3</accession>
<reference evidence="2 3" key="1">
    <citation type="journal article" date="2014" name="Genome Announc.">
        <title>Draft Genome Sequence of Propane- and Butane-Oxidizing Actinobacterium Rhodococcus ruber IEGM 231.</title>
        <authorList>
            <person name="Ivshina I.B."/>
            <person name="Kuyukina M.S."/>
            <person name="Krivoruchko A.V."/>
            <person name="Barbe V."/>
            <person name="Fischer C."/>
        </authorList>
    </citation>
    <scope>NUCLEOTIDE SEQUENCE [LARGE SCALE GENOMIC DNA]</scope>
</reference>
<dbReference type="RefSeq" id="WP_040272803.1">
    <property type="nucleotide sequence ID" value="NZ_CP023714.1"/>
</dbReference>
<protein>
    <recommendedName>
        <fullName evidence="1">SnoaL-like domain-containing protein</fullName>
    </recommendedName>
</protein>
<evidence type="ECO:0000313" key="3">
    <source>
        <dbReference type="Proteomes" id="UP000042997"/>
    </source>
</evidence>
<evidence type="ECO:0000259" key="1">
    <source>
        <dbReference type="Pfam" id="PF13577"/>
    </source>
</evidence>
<dbReference type="InterPro" id="IPR037401">
    <property type="entry name" value="SnoaL-like"/>
</dbReference>
<dbReference type="Pfam" id="PF13577">
    <property type="entry name" value="SnoaL_4"/>
    <property type="match status" value="1"/>
</dbReference>
<dbReference type="eggNOG" id="COG5517">
    <property type="taxonomic scope" value="Bacteria"/>
</dbReference>
<dbReference type="Gene3D" id="3.10.450.50">
    <property type="match status" value="1"/>
</dbReference>
<dbReference type="EMBL" id="CCSD01000066">
    <property type="protein sequence ID" value="CDZ89681.1"/>
    <property type="molecule type" value="Genomic_DNA"/>
</dbReference>
<sequence>MTPSDTDVDATVLAQLHQLYARQSHLIDGGAAEEWARTFTPDGEFCSPSYPAPVVGAEELTAFAERFLAAATAAGEVHRHVITNVDVEPGDRDTLAVRAYLQIVATVRGGQSRVVRFTTLTDRVVRHDGAWRIARRTVRRDDF</sequence>
<organism evidence="2 3">
    <name type="scientific">Rhodococcus ruber</name>
    <dbReference type="NCBI Taxonomy" id="1830"/>
    <lineage>
        <taxon>Bacteria</taxon>
        <taxon>Bacillati</taxon>
        <taxon>Actinomycetota</taxon>
        <taxon>Actinomycetes</taxon>
        <taxon>Mycobacteriales</taxon>
        <taxon>Nocardiaceae</taxon>
        <taxon>Rhodococcus</taxon>
    </lineage>
</organism>
<evidence type="ECO:0000313" key="2">
    <source>
        <dbReference type="EMBL" id="CDZ89681.1"/>
    </source>
</evidence>
<dbReference type="SUPFAM" id="SSF54427">
    <property type="entry name" value="NTF2-like"/>
    <property type="match status" value="1"/>
</dbReference>
<dbReference type="CDD" id="cd00531">
    <property type="entry name" value="NTF2_like"/>
    <property type="match status" value="1"/>
</dbReference>
<dbReference type="Proteomes" id="UP000042997">
    <property type="component" value="Unassembled WGS sequence"/>
</dbReference>
<dbReference type="OrthoDB" id="9130903at2"/>
<name>A0A098BPN3_9NOCA</name>
<dbReference type="InterPro" id="IPR032710">
    <property type="entry name" value="NTF2-like_dom_sf"/>
</dbReference>
<dbReference type="AlphaFoldDB" id="A0A098BPN3"/>
<feature type="domain" description="SnoaL-like" evidence="1">
    <location>
        <begin position="14"/>
        <end position="137"/>
    </location>
</feature>
<proteinExistence type="predicted"/>
<gene>
    <name evidence="2" type="ORF">RHRU231_540028</name>
</gene>